<organism evidence="4 5">
    <name type="scientific">Pseudomonas duriflava</name>
    <dbReference type="NCBI Taxonomy" id="459528"/>
    <lineage>
        <taxon>Bacteria</taxon>
        <taxon>Pseudomonadati</taxon>
        <taxon>Pseudomonadota</taxon>
        <taxon>Gammaproteobacteria</taxon>
        <taxon>Pseudomonadales</taxon>
        <taxon>Pseudomonadaceae</taxon>
        <taxon>Pseudomonas</taxon>
    </lineage>
</organism>
<dbReference type="InterPro" id="IPR029058">
    <property type="entry name" value="AB_hydrolase_fold"/>
</dbReference>
<dbReference type="Pfam" id="PF00975">
    <property type="entry name" value="Thioesterase"/>
    <property type="match status" value="1"/>
</dbReference>
<sequence>MNRPPVQTSSFSQSMTPAVTASEGLEGALTLGQSLARIAMAFPEREAFVSTRFAPFTYGELQRQIERTRIQLREAGLGSQARIGIIVPETAQAALAIIAVACSAIAVPLDPRLTATEFDQLLGMLGLDALLLMQDEAGSSYPPAEHCGVALIKAVAEEEGMLGFNLAASQVSAASLDEEPEPEAPAFILRSSGTTALPKLIPFSHQNLLAAAERWKAWFQLAPDNRCLCVSAPYYSHGLKVTILAPLLAGGSVAFPLSAATVDVQEWFEDLQPTWYSAGPAIHQAIVDIARSRSGTFRHQLCFASSGGAPLSAEVKQDLQDVLGIPILEHYGSSEAAQIAANTPFPGESKAGTVGRPWPGSVLIVDESGAPLASGQRGEILISGPTLMSGYLGDTSLNEAAFTNGWFRSGDIGSLDEEGFLTLHGRLREVINRGGEKVSLQEVDEALMRHPAVLEAAAFSMPHPRLGQDVAAAVVVRPEATVNAAALREFLRNELVYFKIPRRILIVDQLPRGLTGKIQRQRLTEALIATKEQEADACAGEDAPLSSLESSVLAIWQRLLKTQAVTVEDNFFDKGGDSLLATEMLVEIEQLLGRVVPEAILAETDTLKELVVRLENLATHFDPVIEFNSAPDRTPLFWFHGDFAQGGYYIRRMAKLLGPQQPITAIAPHGLGNEPIPDSVENMARERLPYILERQATGPYRLGGYCNGALVAFEAARLLIEAGHSVEIVTLIDPPTANVRPWSRLILKTLGYILPDRQLAQVYVGLSRFGETSKWPYPKRIGHVLAKLYENGMERLAQVRGGQSTKTSEKDWEIHQRFLQYSNVMARYLPTRLAAPVVYFSADYTSRAWRQMGVSFESFDVQGGHHRCIKDYTASITTPLSALLERTTTETSTSSALLQGVRRSDLDGVAD</sequence>
<dbReference type="EMBL" id="VLKY01000007">
    <property type="protein sequence ID" value="TWI53684.1"/>
    <property type="molecule type" value="Genomic_DNA"/>
</dbReference>
<dbReference type="Pfam" id="PF00501">
    <property type="entry name" value="AMP-binding"/>
    <property type="match status" value="1"/>
</dbReference>
<dbReference type="PANTHER" id="PTHR43201">
    <property type="entry name" value="ACYL-COA SYNTHETASE"/>
    <property type="match status" value="1"/>
</dbReference>
<dbReference type="InterPro" id="IPR025110">
    <property type="entry name" value="AMP-bd_C"/>
</dbReference>
<dbReference type="Gene3D" id="3.30.300.30">
    <property type="match status" value="1"/>
</dbReference>
<dbReference type="GO" id="GO:0006631">
    <property type="term" value="P:fatty acid metabolic process"/>
    <property type="evidence" value="ECO:0007669"/>
    <property type="project" value="TreeGrafter"/>
</dbReference>
<dbReference type="RefSeq" id="WP_145141767.1">
    <property type="nucleotide sequence ID" value="NZ_VLKY01000007.1"/>
</dbReference>
<keyword evidence="2 4" id="KW-0436">Ligase</keyword>
<name>A0A562QAF1_9PSED</name>
<evidence type="ECO:0000313" key="4">
    <source>
        <dbReference type="EMBL" id="TWI53684.1"/>
    </source>
</evidence>
<dbReference type="Proteomes" id="UP000316905">
    <property type="component" value="Unassembled WGS sequence"/>
</dbReference>
<dbReference type="SUPFAM" id="SSF56801">
    <property type="entry name" value="Acetyl-CoA synthetase-like"/>
    <property type="match status" value="1"/>
</dbReference>
<dbReference type="PROSITE" id="PS50075">
    <property type="entry name" value="CARRIER"/>
    <property type="match status" value="1"/>
</dbReference>
<dbReference type="Gene3D" id="1.10.1200.10">
    <property type="entry name" value="ACP-like"/>
    <property type="match status" value="1"/>
</dbReference>
<dbReference type="Pfam" id="PF13193">
    <property type="entry name" value="AMP-binding_C"/>
    <property type="match status" value="1"/>
</dbReference>
<dbReference type="Pfam" id="PF00550">
    <property type="entry name" value="PP-binding"/>
    <property type="match status" value="1"/>
</dbReference>
<reference evidence="4 5" key="1">
    <citation type="journal article" date="2015" name="Stand. Genomic Sci.">
        <title>Genomic Encyclopedia of Bacterial and Archaeal Type Strains, Phase III: the genomes of soil and plant-associated and newly described type strains.</title>
        <authorList>
            <person name="Whitman W.B."/>
            <person name="Woyke T."/>
            <person name="Klenk H.P."/>
            <person name="Zhou Y."/>
            <person name="Lilburn T.G."/>
            <person name="Beck B.J."/>
            <person name="De Vos P."/>
            <person name="Vandamme P."/>
            <person name="Eisen J.A."/>
            <person name="Garrity G."/>
            <person name="Hugenholtz P."/>
            <person name="Kyrpides N.C."/>
        </authorList>
    </citation>
    <scope>NUCLEOTIDE SEQUENCE [LARGE SCALE GENOMIC DNA]</scope>
    <source>
        <strain evidence="4 5">CGMCC 1.6858</strain>
    </source>
</reference>
<dbReference type="Gene3D" id="3.40.50.1820">
    <property type="entry name" value="alpha/beta hydrolase"/>
    <property type="match status" value="1"/>
</dbReference>
<dbReference type="SUPFAM" id="SSF53474">
    <property type="entry name" value="alpha/beta-Hydrolases"/>
    <property type="match status" value="1"/>
</dbReference>
<proteinExistence type="inferred from homology"/>
<evidence type="ECO:0000256" key="1">
    <source>
        <dbReference type="ARBA" id="ARBA00006432"/>
    </source>
</evidence>
<dbReference type="InterPro" id="IPR001031">
    <property type="entry name" value="Thioesterase"/>
</dbReference>
<comment type="similarity">
    <text evidence="1">Belongs to the ATP-dependent AMP-binding enzyme family.</text>
</comment>
<dbReference type="PANTHER" id="PTHR43201:SF5">
    <property type="entry name" value="MEDIUM-CHAIN ACYL-COA LIGASE ACSF2, MITOCHONDRIAL"/>
    <property type="match status" value="1"/>
</dbReference>
<dbReference type="InterPro" id="IPR045851">
    <property type="entry name" value="AMP-bd_C_sf"/>
</dbReference>
<dbReference type="InterPro" id="IPR000873">
    <property type="entry name" value="AMP-dep_synth/lig_dom"/>
</dbReference>
<feature type="domain" description="Carrier" evidence="3">
    <location>
        <begin position="543"/>
        <end position="618"/>
    </location>
</feature>
<dbReference type="Gene3D" id="3.40.50.12780">
    <property type="entry name" value="N-terminal domain of ligase-like"/>
    <property type="match status" value="1"/>
</dbReference>
<dbReference type="AlphaFoldDB" id="A0A562QAF1"/>
<dbReference type="InterPro" id="IPR009081">
    <property type="entry name" value="PP-bd_ACP"/>
</dbReference>
<evidence type="ECO:0000313" key="5">
    <source>
        <dbReference type="Proteomes" id="UP000316905"/>
    </source>
</evidence>
<protein>
    <submittedName>
        <fullName evidence="4">Acyl-CoA synthetase (AMP-forming)/AMP-acid ligase II</fullName>
    </submittedName>
</protein>
<dbReference type="InterPro" id="IPR042099">
    <property type="entry name" value="ANL_N_sf"/>
</dbReference>
<gene>
    <name evidence="4" type="ORF">IQ22_02289</name>
</gene>
<evidence type="ECO:0000256" key="2">
    <source>
        <dbReference type="ARBA" id="ARBA00022598"/>
    </source>
</evidence>
<dbReference type="InterPro" id="IPR036736">
    <property type="entry name" value="ACP-like_sf"/>
</dbReference>
<dbReference type="OrthoDB" id="9757559at2"/>
<evidence type="ECO:0000259" key="3">
    <source>
        <dbReference type="PROSITE" id="PS50075"/>
    </source>
</evidence>
<accession>A0A562QAF1</accession>
<dbReference type="SUPFAM" id="SSF47336">
    <property type="entry name" value="ACP-like"/>
    <property type="match status" value="1"/>
</dbReference>
<dbReference type="GO" id="GO:0031956">
    <property type="term" value="F:medium-chain fatty acid-CoA ligase activity"/>
    <property type="evidence" value="ECO:0007669"/>
    <property type="project" value="TreeGrafter"/>
</dbReference>
<comment type="caution">
    <text evidence="4">The sequence shown here is derived from an EMBL/GenBank/DDBJ whole genome shotgun (WGS) entry which is preliminary data.</text>
</comment>
<keyword evidence="5" id="KW-1185">Reference proteome</keyword>